<evidence type="ECO:0000313" key="10">
    <source>
        <dbReference type="Proteomes" id="UP001059934"/>
    </source>
</evidence>
<keyword evidence="4" id="KW-0812">Transmembrane</keyword>
<evidence type="ECO:0000256" key="5">
    <source>
        <dbReference type="ARBA" id="ARBA00022989"/>
    </source>
</evidence>
<protein>
    <submittedName>
        <fullName evidence="9">Tetratricopeptide repeat protein</fullName>
    </submittedName>
</protein>
<keyword evidence="5" id="KW-1133">Transmembrane helix</keyword>
<evidence type="ECO:0000256" key="2">
    <source>
        <dbReference type="ARBA" id="ARBA00004236"/>
    </source>
</evidence>
<keyword evidence="10" id="KW-1185">Reference proteome</keyword>
<dbReference type="PIRSF" id="PIRSF006170">
    <property type="entry name" value="YfgM"/>
    <property type="match status" value="1"/>
</dbReference>
<dbReference type="InterPro" id="IPR018704">
    <property type="entry name" value="SecYEG/CpoB_TPR"/>
</dbReference>
<keyword evidence="3" id="KW-1003">Cell membrane</keyword>
<keyword evidence="7" id="KW-0143">Chaperone</keyword>
<evidence type="ECO:0000256" key="7">
    <source>
        <dbReference type="ARBA" id="ARBA00023186"/>
    </source>
</evidence>
<organism evidence="9 10">
    <name type="scientific">SAR92 clade bacterium H455</name>
    <dbReference type="NCBI Taxonomy" id="2974818"/>
    <lineage>
        <taxon>Bacteria</taxon>
        <taxon>Pseudomonadati</taxon>
        <taxon>Pseudomonadota</taxon>
        <taxon>Gammaproteobacteria</taxon>
        <taxon>Cellvibrionales</taxon>
        <taxon>Porticoccaceae</taxon>
        <taxon>SAR92 clade</taxon>
    </lineage>
</organism>
<evidence type="ECO:0000313" key="9">
    <source>
        <dbReference type="EMBL" id="UVW34702.1"/>
    </source>
</evidence>
<dbReference type="Proteomes" id="UP001059934">
    <property type="component" value="Chromosome"/>
</dbReference>
<evidence type="ECO:0000259" key="8">
    <source>
        <dbReference type="Pfam" id="PF09976"/>
    </source>
</evidence>
<evidence type="ECO:0000256" key="4">
    <source>
        <dbReference type="ARBA" id="ARBA00022692"/>
    </source>
</evidence>
<feature type="domain" description="Ancillary SecYEG translocon subunit/Cell division coordinator CpoB TPR" evidence="8">
    <location>
        <begin position="15"/>
        <end position="217"/>
    </location>
</feature>
<accession>A0ABY5TLI3</accession>
<keyword evidence="6" id="KW-0472">Membrane</keyword>
<dbReference type="Pfam" id="PF09976">
    <property type="entry name" value="TPR_21"/>
    <property type="match status" value="1"/>
</dbReference>
<evidence type="ECO:0000256" key="6">
    <source>
        <dbReference type="ARBA" id="ARBA00023136"/>
    </source>
</evidence>
<gene>
    <name evidence="9" type="ORF">NYF23_11905</name>
</gene>
<proteinExistence type="predicted"/>
<dbReference type="PANTHER" id="PTHR38035:SF1">
    <property type="entry name" value="ANCILLARY SECYEG TRANSLOCON SUBUNIT"/>
    <property type="match status" value="1"/>
</dbReference>
<evidence type="ECO:0000256" key="3">
    <source>
        <dbReference type="ARBA" id="ARBA00022475"/>
    </source>
</evidence>
<comment type="subcellular location">
    <subcellularLocation>
        <location evidence="2">Cell membrane</location>
    </subcellularLocation>
    <subcellularLocation>
        <location evidence="1">Membrane</location>
        <topology evidence="1">Single-pass membrane protein</topology>
    </subcellularLocation>
</comment>
<evidence type="ECO:0000256" key="1">
    <source>
        <dbReference type="ARBA" id="ARBA00004167"/>
    </source>
</evidence>
<dbReference type="EMBL" id="CP103416">
    <property type="protein sequence ID" value="UVW34702.1"/>
    <property type="molecule type" value="Genomic_DNA"/>
</dbReference>
<sequence>MADHITEEEQIEALKRWWDENGKQVVLAIVLTVGGYFGWQAWTDHLEDQTAAASLVYQEMLDNMDDAVAGDTLAADKQAEISQLADILKQDYSNTQYAFYAALIKAKLAVESTDLSAASVELQWAMDNADETVSENIARLRLARVEAAAGNLDTALQLVQGVDAGELKSAFDEAKGDFYQQQGNAGAAYTAYEAAMTGIDAGNSSASQLLQLKISQVKPVISKAVEAEESVEQDDAL</sequence>
<dbReference type="PANTHER" id="PTHR38035">
    <property type="entry name" value="UPF0070 PROTEIN YFGM"/>
    <property type="match status" value="1"/>
</dbReference>
<reference evidence="9" key="1">
    <citation type="submission" date="2022-08" db="EMBL/GenBank/DDBJ databases">
        <title>Catabolic pathway analysis in culturable SAR92 clade bacteria reveals their overlooked roles in DMSP degradation in coastal seas.</title>
        <authorList>
            <person name="He X."/>
            <person name="Zhang X."/>
            <person name="Zhang Y."/>
        </authorList>
    </citation>
    <scope>NUCLEOTIDE SEQUENCE</scope>
    <source>
        <strain evidence="9">H455</strain>
    </source>
</reference>
<dbReference type="InterPro" id="IPR026039">
    <property type="entry name" value="YfgM"/>
</dbReference>
<name>A0ABY5TLI3_9GAMM</name>